<dbReference type="InterPro" id="IPR035649">
    <property type="entry name" value="EFG_V"/>
</dbReference>
<dbReference type="InterPro" id="IPR005225">
    <property type="entry name" value="Small_GTP-bd"/>
</dbReference>
<keyword evidence="1" id="KW-0547">Nucleotide-binding</keyword>
<dbReference type="NCBIfam" id="TIGR00231">
    <property type="entry name" value="small_GTP"/>
    <property type="match status" value="1"/>
</dbReference>
<dbReference type="Pfam" id="PF14492">
    <property type="entry name" value="EFG_III"/>
    <property type="match status" value="1"/>
</dbReference>
<evidence type="ECO:0000313" key="5">
    <source>
        <dbReference type="EMBL" id="WFD48094.1"/>
    </source>
</evidence>
<evidence type="ECO:0000313" key="6">
    <source>
        <dbReference type="Proteomes" id="UP000818624"/>
    </source>
</evidence>
<evidence type="ECO:0000259" key="4">
    <source>
        <dbReference type="PROSITE" id="PS51722"/>
    </source>
</evidence>
<evidence type="ECO:0000256" key="1">
    <source>
        <dbReference type="ARBA" id="ARBA00022741"/>
    </source>
</evidence>
<dbReference type="CDD" id="cd03713">
    <property type="entry name" value="EFG_mtEFG_C"/>
    <property type="match status" value="1"/>
</dbReference>
<reference evidence="5 6" key="1">
    <citation type="journal article" date="2020" name="Elife">
        <title>Loss of centromere function drives karyotype evolution in closely related Malassezia species.</title>
        <authorList>
            <person name="Sankaranarayanan S.R."/>
            <person name="Ianiri G."/>
            <person name="Coelho M.A."/>
            <person name="Reza M.H."/>
            <person name="Thimmappa B.C."/>
            <person name="Ganguly P."/>
            <person name="Vadnala R.N."/>
            <person name="Sun S."/>
            <person name="Siddharthan R."/>
            <person name="Tellgren-Roth C."/>
            <person name="Dawson T.L."/>
            <person name="Heitman J."/>
            <person name="Sanyal K."/>
        </authorList>
    </citation>
    <scope>NUCLEOTIDE SEQUENCE [LARGE SCALE GENOMIC DNA]</scope>
    <source>
        <strain evidence="5">CBS14141</strain>
    </source>
</reference>
<dbReference type="Gene3D" id="3.40.50.300">
    <property type="entry name" value="P-loop containing nucleotide triphosphate hydrolases"/>
    <property type="match status" value="1"/>
</dbReference>
<keyword evidence="6" id="KW-1185">Reference proteome</keyword>
<dbReference type="InterPro" id="IPR041095">
    <property type="entry name" value="EFG_II"/>
</dbReference>
<evidence type="ECO:0000256" key="2">
    <source>
        <dbReference type="ARBA" id="ARBA00022917"/>
    </source>
</evidence>
<dbReference type="InterPro" id="IPR031157">
    <property type="entry name" value="G_TR_CS"/>
</dbReference>
<feature type="domain" description="Tr-type G" evidence="4">
    <location>
        <begin position="37"/>
        <end position="365"/>
    </location>
</feature>
<dbReference type="Gene3D" id="3.30.70.240">
    <property type="match status" value="1"/>
</dbReference>
<dbReference type="SMART" id="SM00838">
    <property type="entry name" value="EFG_C"/>
    <property type="match status" value="1"/>
</dbReference>
<keyword evidence="2" id="KW-0648">Protein biosynthesis</keyword>
<gene>
    <name evidence="5" type="ORF">GLX27_002762</name>
</gene>
<dbReference type="Pfam" id="PF00009">
    <property type="entry name" value="GTP_EFTU"/>
    <property type="match status" value="1"/>
</dbReference>
<accession>A0ABY8ESQ9</accession>
<dbReference type="PROSITE" id="PS00301">
    <property type="entry name" value="G_TR_1"/>
    <property type="match status" value="1"/>
</dbReference>
<keyword evidence="3" id="KW-0342">GTP-binding</keyword>
<dbReference type="SUPFAM" id="SSF50447">
    <property type="entry name" value="Translation proteins"/>
    <property type="match status" value="1"/>
</dbReference>
<dbReference type="PRINTS" id="PR00315">
    <property type="entry name" value="ELONGATNFCT"/>
</dbReference>
<dbReference type="InterPro" id="IPR009022">
    <property type="entry name" value="EFG_III"/>
</dbReference>
<dbReference type="InterPro" id="IPR000640">
    <property type="entry name" value="EFG_V-like"/>
</dbReference>
<dbReference type="InterPro" id="IPR009000">
    <property type="entry name" value="Transl_B-barrel_sf"/>
</dbReference>
<dbReference type="CDD" id="cd16262">
    <property type="entry name" value="EFG_III"/>
    <property type="match status" value="1"/>
</dbReference>
<dbReference type="Gene3D" id="3.30.70.870">
    <property type="entry name" value="Elongation Factor G (Translational Gtpase), domain 3"/>
    <property type="match status" value="1"/>
</dbReference>
<name>A0ABY8ESQ9_MALFU</name>
<dbReference type="Gene3D" id="2.40.30.10">
    <property type="entry name" value="Translation factors"/>
    <property type="match status" value="1"/>
</dbReference>
<dbReference type="SUPFAM" id="SSF52540">
    <property type="entry name" value="P-loop containing nucleoside triphosphate hydrolases"/>
    <property type="match status" value="1"/>
</dbReference>
<dbReference type="Proteomes" id="UP000818624">
    <property type="component" value="Chromosome 3"/>
</dbReference>
<dbReference type="EMBL" id="CP046236">
    <property type="protein sequence ID" value="WFD48094.1"/>
    <property type="molecule type" value="Genomic_DNA"/>
</dbReference>
<evidence type="ECO:0000256" key="3">
    <source>
        <dbReference type="ARBA" id="ARBA00023134"/>
    </source>
</evidence>
<protein>
    <recommendedName>
        <fullName evidence="4">Tr-type G domain-containing protein</fullName>
    </recommendedName>
</protein>
<dbReference type="PANTHER" id="PTHR43261">
    <property type="entry name" value="TRANSLATION ELONGATION FACTOR G-RELATED"/>
    <property type="match status" value="1"/>
</dbReference>
<organism evidence="5 6">
    <name type="scientific">Malassezia furfur</name>
    <name type="common">Pityriasis versicolor infection agent</name>
    <name type="synonym">Pityrosporum furfur</name>
    <dbReference type="NCBI Taxonomy" id="55194"/>
    <lineage>
        <taxon>Eukaryota</taxon>
        <taxon>Fungi</taxon>
        <taxon>Dikarya</taxon>
        <taxon>Basidiomycota</taxon>
        <taxon>Ustilaginomycotina</taxon>
        <taxon>Malasseziomycetes</taxon>
        <taxon>Malasseziales</taxon>
        <taxon>Malasseziaceae</taxon>
        <taxon>Malassezia</taxon>
    </lineage>
</organism>
<dbReference type="SUPFAM" id="SSF54980">
    <property type="entry name" value="EF-G C-terminal domain-like"/>
    <property type="match status" value="2"/>
</dbReference>
<proteinExistence type="predicted"/>
<dbReference type="InterPro" id="IPR035647">
    <property type="entry name" value="EFG_III/V"/>
</dbReference>
<dbReference type="InterPro" id="IPR027417">
    <property type="entry name" value="P-loop_NTPase"/>
</dbReference>
<sequence>MHRALRTACAYARTSLSCGRRQLHTSPQAYAQRIPVEAIRNLGIVAHIDAGKTTLTERLLHLTHSITLPGLTPPKGQARQTAPGNVDTGSTVTDFLEEERERGITIQSAAVGPVWWTSEAVKAFEPDAKQPAVAITLVDTPGHVDFGIEVERTVRVVDGTVVVLDGVEGVEPQSANVWSQTMRYGVRAHLFFINKLDRAGASVAKSLRSIVDKNLHTRPALLQLPAYASQLGEDSGQASSDDQDRIVGVVDLLSMDILRFDGVAGETVTRIPLTAERHAALHAEATRAREALVELVTSLDVELLELLLELDDVGAAALPVGAIQQALRRLTLAGDIAPVLCGAAARNIGVQPLLDAIALYLPSPADRPEVDGRIAPDTPHERPTSIALSHPDTTALAFKVVWDKQRGPITFVRVYSGALQTGTTTINTTTHAKERITRLLLPYADQYVDVPTLYAGQIGVVLGLRNTRTGDTLVDARGGGNKRLARDELRSLRLRRVHVPPPVFSVSVEPRSKAEEGAVAEGLRMLVRTDPSLHVNEGTASTASGAAQTVLSGMGELHLEIAKHRLLGEFEVDAHFGHVRVGYRETLNEATREHGASCTELLDQDMNGKRVKAGLTMDVRGVAADHVGENEVVVDLGDHPDTLYDTTPLSRILQQGAAAALSRGPLSGYPLQGLHITLRDVQTFGPEVSTPGALRMLVATTLRKLLGYARGPAPTAGHTTLMEPMMRVTIDANDAHAGKLSSDISVEQHGSIVDMIHHVDETSNAAGEYEVYIPPHTDDDVVHGDQGNNMTIVAHVPLARMMRYSSRLRALTGGAGTYRMELEGFATVTPERERELLQELGRLPRT</sequence>
<dbReference type="InterPro" id="IPR000795">
    <property type="entry name" value="T_Tr_GTP-bd_dom"/>
</dbReference>
<dbReference type="PANTHER" id="PTHR43261:SF1">
    <property type="entry name" value="RIBOSOME-RELEASING FACTOR 2, MITOCHONDRIAL"/>
    <property type="match status" value="1"/>
</dbReference>
<dbReference type="Pfam" id="PF00679">
    <property type="entry name" value="EFG_C"/>
    <property type="match status" value="1"/>
</dbReference>
<dbReference type="InterPro" id="IPR053905">
    <property type="entry name" value="EF-G-like_DII"/>
</dbReference>
<dbReference type="PROSITE" id="PS51722">
    <property type="entry name" value="G_TR_2"/>
    <property type="match status" value="1"/>
</dbReference>
<dbReference type="Pfam" id="PF22042">
    <property type="entry name" value="EF-G_D2"/>
    <property type="match status" value="1"/>
</dbReference>